<keyword evidence="1" id="KW-1133">Transmembrane helix</keyword>
<keyword evidence="3" id="KW-1185">Reference proteome</keyword>
<name>A0A7W5FQW0_9BACL</name>
<comment type="caution">
    <text evidence="2">The sequence shown here is derived from an EMBL/GenBank/DDBJ whole genome shotgun (WGS) entry which is preliminary data.</text>
</comment>
<dbReference type="AlphaFoldDB" id="A0A7W5FQW0"/>
<dbReference type="EMBL" id="JACHXK010000019">
    <property type="protein sequence ID" value="MBB3113429.1"/>
    <property type="molecule type" value="Genomic_DNA"/>
</dbReference>
<feature type="transmembrane region" description="Helical" evidence="1">
    <location>
        <begin position="25"/>
        <end position="44"/>
    </location>
</feature>
<reference evidence="2 3" key="1">
    <citation type="submission" date="2020-08" db="EMBL/GenBank/DDBJ databases">
        <title>Genomic Encyclopedia of Type Strains, Phase III (KMG-III): the genomes of soil and plant-associated and newly described type strains.</title>
        <authorList>
            <person name="Whitman W."/>
        </authorList>
    </citation>
    <scope>NUCLEOTIDE SEQUENCE [LARGE SCALE GENOMIC DNA]</scope>
    <source>
        <strain evidence="2 3">CECT 5862</strain>
    </source>
</reference>
<protein>
    <submittedName>
        <fullName evidence="2">Uncharacterized protein</fullName>
    </submittedName>
</protein>
<proteinExistence type="predicted"/>
<sequence>MHLMTVAWTIMAVWRWGDRKHWKNYYPTMLYVALCAALYLFVYGEDKLWNFRGSLLNDKLNELPTCWSFIRGAP</sequence>
<accession>A0A7W5FQW0</accession>
<keyword evidence="1" id="KW-0472">Membrane</keyword>
<evidence type="ECO:0000313" key="2">
    <source>
        <dbReference type="EMBL" id="MBB3113429.1"/>
    </source>
</evidence>
<keyword evidence="1" id="KW-0812">Transmembrane</keyword>
<evidence type="ECO:0000256" key="1">
    <source>
        <dbReference type="SAM" id="Phobius"/>
    </source>
</evidence>
<dbReference type="Proteomes" id="UP000570361">
    <property type="component" value="Unassembled WGS sequence"/>
</dbReference>
<gene>
    <name evidence="2" type="ORF">FHS18_005541</name>
</gene>
<organism evidence="2 3">
    <name type="scientific">Paenibacillus phyllosphaerae</name>
    <dbReference type="NCBI Taxonomy" id="274593"/>
    <lineage>
        <taxon>Bacteria</taxon>
        <taxon>Bacillati</taxon>
        <taxon>Bacillota</taxon>
        <taxon>Bacilli</taxon>
        <taxon>Bacillales</taxon>
        <taxon>Paenibacillaceae</taxon>
        <taxon>Paenibacillus</taxon>
    </lineage>
</organism>
<evidence type="ECO:0000313" key="3">
    <source>
        <dbReference type="Proteomes" id="UP000570361"/>
    </source>
</evidence>